<keyword evidence="2" id="KW-0472">Membrane</keyword>
<feature type="transmembrane region" description="Helical" evidence="2">
    <location>
        <begin position="12"/>
        <end position="32"/>
    </location>
</feature>
<dbReference type="GO" id="GO:0006310">
    <property type="term" value="P:DNA recombination"/>
    <property type="evidence" value="ECO:0007669"/>
    <property type="project" value="InterPro"/>
</dbReference>
<evidence type="ECO:0000256" key="1">
    <source>
        <dbReference type="SAM" id="MobiDB-lite"/>
    </source>
</evidence>
<comment type="caution">
    <text evidence="3">The sequence shown here is derived from an EMBL/GenBank/DDBJ whole genome shotgun (WGS) entry which is preliminary data.</text>
</comment>
<evidence type="ECO:0000313" key="5">
    <source>
        <dbReference type="Proteomes" id="UP001152797"/>
    </source>
</evidence>
<dbReference type="GO" id="GO:0003677">
    <property type="term" value="F:DNA binding"/>
    <property type="evidence" value="ECO:0007669"/>
    <property type="project" value="InterPro"/>
</dbReference>
<dbReference type="EMBL" id="CAMXCT010000453">
    <property type="protein sequence ID" value="CAI3979042.1"/>
    <property type="molecule type" value="Genomic_DNA"/>
</dbReference>
<organism evidence="3">
    <name type="scientific">Cladocopium goreaui</name>
    <dbReference type="NCBI Taxonomy" id="2562237"/>
    <lineage>
        <taxon>Eukaryota</taxon>
        <taxon>Sar</taxon>
        <taxon>Alveolata</taxon>
        <taxon>Dinophyceae</taxon>
        <taxon>Suessiales</taxon>
        <taxon>Symbiodiniaceae</taxon>
        <taxon>Cladocopium</taxon>
    </lineage>
</organism>
<name>A0A9P1FM33_9DINO</name>
<gene>
    <name evidence="3" type="ORF">C1SCF055_LOCUS7029</name>
</gene>
<feature type="compositionally biased region" description="Low complexity" evidence="1">
    <location>
        <begin position="310"/>
        <end position="319"/>
    </location>
</feature>
<reference evidence="4" key="2">
    <citation type="submission" date="2024-04" db="EMBL/GenBank/DDBJ databases">
        <authorList>
            <person name="Chen Y."/>
            <person name="Shah S."/>
            <person name="Dougan E. K."/>
            <person name="Thang M."/>
            <person name="Chan C."/>
        </authorList>
    </citation>
    <scope>NUCLEOTIDE SEQUENCE [LARGE SCALE GENOMIC DNA]</scope>
</reference>
<dbReference type="EMBL" id="CAMXCT030000453">
    <property type="protein sequence ID" value="CAL4766354.1"/>
    <property type="molecule type" value="Genomic_DNA"/>
</dbReference>
<keyword evidence="2" id="KW-0812">Transmembrane</keyword>
<dbReference type="InterPro" id="IPR013762">
    <property type="entry name" value="Integrase-like_cat_sf"/>
</dbReference>
<dbReference type="Gene3D" id="1.10.443.10">
    <property type="entry name" value="Intergrase catalytic core"/>
    <property type="match status" value="1"/>
</dbReference>
<evidence type="ECO:0000313" key="3">
    <source>
        <dbReference type="EMBL" id="CAI3979042.1"/>
    </source>
</evidence>
<dbReference type="AlphaFoldDB" id="A0A9P1FM33"/>
<feature type="region of interest" description="Disordered" evidence="1">
    <location>
        <begin position="306"/>
        <end position="329"/>
    </location>
</feature>
<proteinExistence type="predicted"/>
<keyword evidence="2" id="KW-1133">Transmembrane helix</keyword>
<evidence type="ECO:0000256" key="2">
    <source>
        <dbReference type="SAM" id="Phobius"/>
    </source>
</evidence>
<accession>A0A9P1FM33</accession>
<dbReference type="EMBL" id="CAMXCT020000453">
    <property type="protein sequence ID" value="CAL1132417.1"/>
    <property type="molecule type" value="Genomic_DNA"/>
</dbReference>
<evidence type="ECO:0000313" key="4">
    <source>
        <dbReference type="EMBL" id="CAL1132417.1"/>
    </source>
</evidence>
<keyword evidence="5" id="KW-1185">Reference proteome</keyword>
<dbReference type="OrthoDB" id="445811at2759"/>
<sequence length="1004" mass="112223">MQHVEQSAAPTFLRSFLSSLGFALHVVGLIGAKRVLDSRRIKGLADKCYLQKKKTRSRLPLSVAELTTLEEIVLGYRGRGIPDRHAAGCFLFMVYARTRFSDMLNVGRLDFEAGENEEGYIEAQVARSKTSFSVDRKVRLLPMTAAMHGVTAEPWGSAWKAVLEKTGIAITHGKPLLPGRTPDGWHTLPLTAEAATSWLRSMLQSGDRFQEERTKSIGTHSCKSTILSWMAKWGSSPDLRRLMGYHVADKMSTMLIYGKDNTSAGLREIDVILEAIRQGEFLPDAKRSEMFPNADDAAKLLESQDQSGFDGYCSGSSSEDSADEDQPDHLAHETAENAILGKWDAGVDVDKLPEEAVYFRAASAGLSEEIRTSLDGVKRITGLTLRGPLEPSDGLVDLFCAMYEANRLRFVPWEKYTAKEAEIDKEVRTEHLFAVDSSGKLKVEGKKPDPVADTSTEILLQYALQRRGLSMDQANLLEFRTHQLWVDRLLKVRLQVPPAGYSRTSFRQVLEADKKLFEELANATRHGVQATVNGRPLDLVFEDCMNKPEVVHLLQPLMGKSTDYKSEDKPAPNRKVSCNEQNHLGDLSTFTQLHHAVQLRELEMCRQFEHLSMMNLFFQISGFYLKHLRACQPAASFSDLLKRKGGMLEMYCVFESRFDFTLASGEKLCGSVDAEWKQMPEDHTSAAIRALTSMLGFECSLDKELPFAETAEMLGVVLDLQHASAGTIKVANKPSRMDELKSTVQHIIASGRVVTKDLPSLFGRALFVESQFMGREGRLALSELRVMERSKSQFVELSAARMDALKNLLTRYHKAVPRSLKIESTSMPLVLFTDGACEPVGDDISCTVGGVMFDPRGGGQVEVFGAHVSSEVVESWKRAGKKHPVALTELYAVCVARHLWKDRMDDYKCVVFIDNQGDVDALIKGYSSEDTMKSLLILLEKLDGDKPFLPWFCRVPSQSNISDLPSRGRWKELREILPDYVFVEAVCPFDSKKLHTVLQEEKHG</sequence>
<reference evidence="3" key="1">
    <citation type="submission" date="2022-10" db="EMBL/GenBank/DDBJ databases">
        <authorList>
            <person name="Chen Y."/>
            <person name="Dougan E. K."/>
            <person name="Chan C."/>
            <person name="Rhodes N."/>
            <person name="Thang M."/>
        </authorList>
    </citation>
    <scope>NUCLEOTIDE SEQUENCE</scope>
</reference>
<dbReference type="Proteomes" id="UP001152797">
    <property type="component" value="Unassembled WGS sequence"/>
</dbReference>
<protein>
    <submittedName>
        <fullName evidence="3">Uncharacterized protein</fullName>
    </submittedName>
</protein>
<dbReference type="GO" id="GO:0015074">
    <property type="term" value="P:DNA integration"/>
    <property type="evidence" value="ECO:0007669"/>
    <property type="project" value="InterPro"/>
</dbReference>